<gene>
    <name evidence="1" type="ORF">N7450_007283</name>
</gene>
<dbReference type="EMBL" id="JAQJAC010000006">
    <property type="protein sequence ID" value="KAJ5580982.1"/>
    <property type="molecule type" value="Genomic_DNA"/>
</dbReference>
<reference evidence="1 2" key="1">
    <citation type="journal article" date="2023" name="IMA Fungus">
        <title>Comparative genomic study of the Penicillium genus elucidates a diverse pangenome and 15 lateral gene transfer events.</title>
        <authorList>
            <person name="Petersen C."/>
            <person name="Sorensen T."/>
            <person name="Nielsen M.R."/>
            <person name="Sondergaard T.E."/>
            <person name="Sorensen J.L."/>
            <person name="Fitzpatrick D.A."/>
            <person name="Frisvad J.C."/>
            <person name="Nielsen K.L."/>
        </authorList>
    </citation>
    <scope>NUCLEOTIDE SEQUENCE [LARGE SCALE GENOMIC DNA]</scope>
    <source>
        <strain evidence="1 2">IBT 29057</strain>
    </source>
</reference>
<sequence length="154" mass="16686">MSSLFLRATGCLATFSASFSSSPSIRQMRYGIGWLSVAHLYVSDIGDAQSGSMQLNVEKQSGATAPRDGHASATLSFRGIQTSLHYRPHFQLSSLLKCQFSQCLACFEVSGKWPSCQHLVLEGKNGLVEMANGHAKAGESLLDITQKARHGAWH</sequence>
<evidence type="ECO:0000313" key="2">
    <source>
        <dbReference type="Proteomes" id="UP001216150"/>
    </source>
</evidence>
<comment type="caution">
    <text evidence="1">The sequence shown here is derived from an EMBL/GenBank/DDBJ whole genome shotgun (WGS) entry which is preliminary data.</text>
</comment>
<evidence type="ECO:0000313" key="1">
    <source>
        <dbReference type="EMBL" id="KAJ5580982.1"/>
    </source>
</evidence>
<dbReference type="AlphaFoldDB" id="A0AAD6DH98"/>
<organism evidence="1 2">
    <name type="scientific">Penicillium hetheringtonii</name>
    <dbReference type="NCBI Taxonomy" id="911720"/>
    <lineage>
        <taxon>Eukaryota</taxon>
        <taxon>Fungi</taxon>
        <taxon>Dikarya</taxon>
        <taxon>Ascomycota</taxon>
        <taxon>Pezizomycotina</taxon>
        <taxon>Eurotiomycetes</taxon>
        <taxon>Eurotiomycetidae</taxon>
        <taxon>Eurotiales</taxon>
        <taxon>Aspergillaceae</taxon>
        <taxon>Penicillium</taxon>
    </lineage>
</organism>
<dbReference type="Proteomes" id="UP001216150">
    <property type="component" value="Unassembled WGS sequence"/>
</dbReference>
<accession>A0AAD6DH98</accession>
<proteinExistence type="predicted"/>
<keyword evidence="2" id="KW-1185">Reference proteome</keyword>
<protein>
    <submittedName>
        <fullName evidence="1">Uncharacterized protein</fullName>
    </submittedName>
</protein>
<name>A0AAD6DH98_9EURO</name>